<evidence type="ECO:0000313" key="2">
    <source>
        <dbReference type="EMBL" id="AVK76026.1"/>
    </source>
</evidence>
<dbReference type="RefSeq" id="YP_009482029.1">
    <property type="nucleotide sequence ID" value="NC_037666.1"/>
</dbReference>
<proteinExistence type="predicted"/>
<organism evidence="2">
    <name type="scientific">Pandoravirus neocaledonia</name>
    <dbReference type="NCBI Taxonomy" id="2107708"/>
    <lineage>
        <taxon>Viruses</taxon>
        <taxon>Pandoravirus</taxon>
    </lineage>
</organism>
<dbReference type="EMBL" id="MG011690">
    <property type="protein sequence ID" value="AVK76026.1"/>
    <property type="molecule type" value="Genomic_DNA"/>
</dbReference>
<feature type="region of interest" description="Disordered" evidence="1">
    <location>
        <begin position="60"/>
        <end position="81"/>
    </location>
</feature>
<reference evidence="2" key="1">
    <citation type="journal article" date="2018" name="Nat. Commun.">
        <title>Diversity and evolution of the emerging Pandoraviridae family.</title>
        <authorList>
            <person name="Legendre M."/>
            <person name="Fabre E."/>
            <person name="Poirot O."/>
            <person name="Jeudy S."/>
            <person name="Lartigue A."/>
            <person name="Alempic J.M."/>
            <person name="Beucher L."/>
            <person name="Philippe N."/>
            <person name="Bertaux L."/>
            <person name="Christo-Foroux E."/>
            <person name="Labadie K."/>
            <person name="Coute Y."/>
            <person name="Abergel C."/>
            <person name="Claverie J.M."/>
        </authorList>
    </citation>
    <scope>NUCLEOTIDE SEQUENCE [LARGE SCALE GENOMIC DNA]</scope>
    <source>
        <strain evidence="2">Neocaledonia</strain>
    </source>
</reference>
<protein>
    <submittedName>
        <fullName evidence="2">Uncharacterized protein</fullName>
    </submittedName>
</protein>
<dbReference type="GeneID" id="36842197"/>
<gene>
    <name evidence="2" type="ORF">pneo_cds_419</name>
</gene>
<accession>A0A2U7UC62</accession>
<name>A0A2U7UC62_9VIRU</name>
<dbReference type="Proteomes" id="UP000249287">
    <property type="component" value="Segment"/>
</dbReference>
<sequence length="99" mass="10769">MPRSFRSSGAADKSCIPSAQRPECSTYGGVRHPEGSAGGDNVSFAPRRRRARTNAFLHAAPRSHGPTAMVERRQRRPRSNAFLRINNKSAGADRGVPIL</sequence>
<feature type="region of interest" description="Disordered" evidence="1">
    <location>
        <begin position="1"/>
        <end position="48"/>
    </location>
</feature>
<evidence type="ECO:0000256" key="1">
    <source>
        <dbReference type="SAM" id="MobiDB-lite"/>
    </source>
</evidence>
<dbReference type="KEGG" id="vg:36842197"/>